<evidence type="ECO:0000313" key="4">
    <source>
        <dbReference type="Proteomes" id="UP000019678"/>
    </source>
</evidence>
<dbReference type="EMBL" id="ASRX01000022">
    <property type="protein sequence ID" value="EYF05537.1"/>
    <property type="molecule type" value="Genomic_DNA"/>
</dbReference>
<keyword evidence="2" id="KW-0812">Transmembrane</keyword>
<dbReference type="Proteomes" id="UP000019678">
    <property type="component" value="Unassembled WGS sequence"/>
</dbReference>
<dbReference type="RefSeq" id="WP_044241551.1">
    <property type="nucleotide sequence ID" value="NZ_ASRX01000022.1"/>
</dbReference>
<evidence type="ECO:0000256" key="1">
    <source>
        <dbReference type="SAM" id="MobiDB-lite"/>
    </source>
</evidence>
<feature type="region of interest" description="Disordered" evidence="1">
    <location>
        <begin position="211"/>
        <end position="256"/>
    </location>
</feature>
<keyword evidence="4" id="KW-1185">Reference proteome</keyword>
<feature type="transmembrane region" description="Helical" evidence="2">
    <location>
        <begin position="6"/>
        <end position="23"/>
    </location>
</feature>
<evidence type="ECO:0000256" key="2">
    <source>
        <dbReference type="SAM" id="Phobius"/>
    </source>
</evidence>
<sequence length="256" mass="28387">MPWLWYVAPIVVIVLYFLTGLPGRHERRRDREVARFRELMRPEEPGEIDGPQPTRQIPAELSRLLEGLGGGPMLSAFELHHKLAYVAIMGPDFHNSSEYQVVLARLDRKAPSFRVSPLALIDGQRVPNTGIKLKKDASFTDSFQIDGTEAKRVSKWLTSRVRDSLRDLPYAWLVVDQTTMALAIHGPVDADRLYALITAADSIFAEHGAEGGPSLFFDDDDDDENGAEGDEEDEATEDEAPRSGGKSSVRTAGRAT</sequence>
<gene>
    <name evidence="3" type="ORF">CAP_3085</name>
</gene>
<dbReference type="OrthoDB" id="5506137at2"/>
<organism evidence="3 4">
    <name type="scientific">Chondromyces apiculatus DSM 436</name>
    <dbReference type="NCBI Taxonomy" id="1192034"/>
    <lineage>
        <taxon>Bacteria</taxon>
        <taxon>Pseudomonadati</taxon>
        <taxon>Myxococcota</taxon>
        <taxon>Polyangia</taxon>
        <taxon>Polyangiales</taxon>
        <taxon>Polyangiaceae</taxon>
        <taxon>Chondromyces</taxon>
    </lineage>
</organism>
<keyword evidence="2" id="KW-0472">Membrane</keyword>
<reference evidence="3 4" key="1">
    <citation type="submission" date="2013-05" db="EMBL/GenBank/DDBJ databases">
        <title>Genome assembly of Chondromyces apiculatus DSM 436.</title>
        <authorList>
            <person name="Sharma G."/>
            <person name="Khatri I."/>
            <person name="Kaur C."/>
            <person name="Mayilraj S."/>
            <person name="Subramanian S."/>
        </authorList>
    </citation>
    <scope>NUCLEOTIDE SEQUENCE [LARGE SCALE GENOMIC DNA]</scope>
    <source>
        <strain evidence="3 4">DSM 436</strain>
    </source>
</reference>
<comment type="caution">
    <text evidence="3">The sequence shown here is derived from an EMBL/GenBank/DDBJ whole genome shotgun (WGS) entry which is preliminary data.</text>
</comment>
<feature type="compositionally biased region" description="Acidic residues" evidence="1">
    <location>
        <begin position="217"/>
        <end position="238"/>
    </location>
</feature>
<keyword evidence="2" id="KW-1133">Transmembrane helix</keyword>
<dbReference type="AlphaFoldDB" id="A0A017T9G4"/>
<evidence type="ECO:0000313" key="3">
    <source>
        <dbReference type="EMBL" id="EYF05537.1"/>
    </source>
</evidence>
<name>A0A017T9G4_9BACT</name>
<protein>
    <submittedName>
        <fullName evidence="3">Uncharacterized protein</fullName>
    </submittedName>
</protein>
<accession>A0A017T9G4</accession>
<proteinExistence type="predicted"/>